<dbReference type="OrthoDB" id="9983261at2759"/>
<protein>
    <submittedName>
        <fullName evidence="1">Uncharacterized protein</fullName>
    </submittedName>
</protein>
<dbReference type="AlphaFoldDB" id="A0A6J8DHD3"/>
<evidence type="ECO:0000313" key="1">
    <source>
        <dbReference type="EMBL" id="CAC5406991.1"/>
    </source>
</evidence>
<name>A0A6J8DHD3_MYTCO</name>
<accession>A0A6J8DHD3</accession>
<reference evidence="1 2" key="1">
    <citation type="submission" date="2020-06" db="EMBL/GenBank/DDBJ databases">
        <authorList>
            <person name="Li R."/>
            <person name="Bekaert M."/>
        </authorList>
    </citation>
    <scope>NUCLEOTIDE SEQUENCE [LARGE SCALE GENOMIC DNA]</scope>
    <source>
        <strain evidence="2">wild</strain>
    </source>
</reference>
<keyword evidence="2" id="KW-1185">Reference proteome</keyword>
<dbReference type="EMBL" id="CACVKT020007277">
    <property type="protein sequence ID" value="CAC5406991.1"/>
    <property type="molecule type" value="Genomic_DNA"/>
</dbReference>
<evidence type="ECO:0000313" key="2">
    <source>
        <dbReference type="Proteomes" id="UP000507470"/>
    </source>
</evidence>
<proteinExistence type="predicted"/>
<dbReference type="Proteomes" id="UP000507470">
    <property type="component" value="Unassembled WGS sequence"/>
</dbReference>
<organism evidence="1 2">
    <name type="scientific">Mytilus coruscus</name>
    <name type="common">Sea mussel</name>
    <dbReference type="NCBI Taxonomy" id="42192"/>
    <lineage>
        <taxon>Eukaryota</taxon>
        <taxon>Metazoa</taxon>
        <taxon>Spiralia</taxon>
        <taxon>Lophotrochozoa</taxon>
        <taxon>Mollusca</taxon>
        <taxon>Bivalvia</taxon>
        <taxon>Autobranchia</taxon>
        <taxon>Pteriomorphia</taxon>
        <taxon>Mytilida</taxon>
        <taxon>Mytiloidea</taxon>
        <taxon>Mytilidae</taxon>
        <taxon>Mytilinae</taxon>
        <taxon>Mytilus</taxon>
    </lineage>
</organism>
<sequence length="304" mass="34779">MDTVRKAGIAIIILGLITIGLCFRRCDPDDGPSGVYDCVPLKGYDLPQYATCLTNSYAEMKTNYRYACEENLFGIRPTYCWYQCMVELHDMDNGQVYNDCACTPGQHVTKYQGNISTTHSLIPERCHTPTGYDCLWFRTCLNSKYSCDGTDLKELMELGSHFCNFASTTKKKISENGSLWYENAQKCFQVQMAPVLKQWLHLNCSIVENKATSVRNQCLSKPLGVISLCDLSHDDVWTIFWSIRQSFYTNLVPSITNLMNLIRNCSTSEKESNVREMRLFFPPTLIIHVTNKMIEEYFSKIVAK</sequence>
<gene>
    <name evidence="1" type="ORF">MCOR_40503</name>
</gene>